<proteinExistence type="predicted"/>
<dbReference type="Proteomes" id="UP000177707">
    <property type="component" value="Unassembled WGS sequence"/>
</dbReference>
<evidence type="ECO:0000256" key="1">
    <source>
        <dbReference type="SAM" id="MobiDB-lite"/>
    </source>
</evidence>
<reference evidence="2 3" key="1">
    <citation type="journal article" date="2016" name="Nat. Commun.">
        <title>Thousands of microbial genomes shed light on interconnected biogeochemical processes in an aquifer system.</title>
        <authorList>
            <person name="Anantharaman K."/>
            <person name="Brown C.T."/>
            <person name="Hug L.A."/>
            <person name="Sharon I."/>
            <person name="Castelle C.J."/>
            <person name="Probst A.J."/>
            <person name="Thomas B.C."/>
            <person name="Singh A."/>
            <person name="Wilkins M.J."/>
            <person name="Karaoz U."/>
            <person name="Brodie E.L."/>
            <person name="Williams K.H."/>
            <person name="Hubbard S.S."/>
            <person name="Banfield J.F."/>
        </authorList>
    </citation>
    <scope>NUCLEOTIDE SEQUENCE [LARGE SCALE GENOMIC DNA]</scope>
</reference>
<evidence type="ECO:0000313" key="3">
    <source>
        <dbReference type="Proteomes" id="UP000177707"/>
    </source>
</evidence>
<dbReference type="STRING" id="1802758.A3A96_00675"/>
<evidence type="ECO:0000313" key="2">
    <source>
        <dbReference type="EMBL" id="OHB01940.1"/>
    </source>
</evidence>
<protein>
    <recommendedName>
        <fullName evidence="4">DUF5667 domain-containing protein</fullName>
    </recommendedName>
</protein>
<feature type="region of interest" description="Disordered" evidence="1">
    <location>
        <begin position="201"/>
        <end position="242"/>
    </location>
</feature>
<gene>
    <name evidence="2" type="ORF">A3A96_00675</name>
</gene>
<sequence length="264" mass="30688">MNNQIWKKGIEDLKNIKLSKDEKDLLYKQILEGSSTPRVPILSPFLFFVRSHAPILSMSLVLVLLGGVSVAAENSLPGNVLYPMKVSVTEPLRDIIKIKPEEKIKWQAEKATRRLMEAEILSVQNRLDDKKRDRIEKLFEKSISDFDDGVSRLATSSDNNRLEDIKSEFNRRISAHSKVAEKVNENKSKIDSAELDIFEKNVSGAIQKNKKEKERKKEVESKNEKKDREEREKEDQEKIDKIVERRLKELEKELDKSEREEEKD</sequence>
<feature type="compositionally biased region" description="Basic and acidic residues" evidence="1">
    <location>
        <begin position="209"/>
        <end position="242"/>
    </location>
</feature>
<dbReference type="AlphaFoldDB" id="A0A1G2TZ87"/>
<comment type="caution">
    <text evidence="2">The sequence shown here is derived from an EMBL/GenBank/DDBJ whole genome shotgun (WGS) entry which is preliminary data.</text>
</comment>
<dbReference type="EMBL" id="MHWB01000009">
    <property type="protein sequence ID" value="OHB01940.1"/>
    <property type="molecule type" value="Genomic_DNA"/>
</dbReference>
<organism evidence="2 3">
    <name type="scientific">Candidatus Zambryskibacteria bacterium RIFCSPLOWO2_01_FULL_39_39</name>
    <dbReference type="NCBI Taxonomy" id="1802758"/>
    <lineage>
        <taxon>Bacteria</taxon>
        <taxon>Candidatus Zambryskiibacteriota</taxon>
    </lineage>
</organism>
<name>A0A1G2TZ87_9BACT</name>
<accession>A0A1G2TZ87</accession>
<evidence type="ECO:0008006" key="4">
    <source>
        <dbReference type="Google" id="ProtNLM"/>
    </source>
</evidence>